<name>A0ABV3JZ65_STRON</name>
<comment type="caution">
    <text evidence="1">The sequence shown here is derived from an EMBL/GenBank/DDBJ whole genome shotgun (WGS) entry which is preliminary data.</text>
</comment>
<accession>A0ABV3JZ65</accession>
<organism evidence="1 2">
    <name type="scientific">Streptomyces orinoci</name>
    <name type="common">Streptoverticillium orinoci</name>
    <dbReference type="NCBI Taxonomy" id="67339"/>
    <lineage>
        <taxon>Bacteria</taxon>
        <taxon>Bacillati</taxon>
        <taxon>Actinomycetota</taxon>
        <taxon>Actinomycetes</taxon>
        <taxon>Kitasatosporales</taxon>
        <taxon>Streptomycetaceae</taxon>
        <taxon>Streptomyces</taxon>
    </lineage>
</organism>
<proteinExistence type="predicted"/>
<evidence type="ECO:0000313" key="1">
    <source>
        <dbReference type="EMBL" id="MEV5508181.1"/>
    </source>
</evidence>
<sequence length="116" mass="13097">MTKTNPHLTTGSIWRLHHGNQEIARLTVTGADMPWTHAEIETLAGFEEFRALFIEHERAVDEEDWEQAEDCCARISGALIMTFPDGSPVAEFLLRIRNDGTAAWRWDDEPCGTVGQ</sequence>
<evidence type="ECO:0000313" key="2">
    <source>
        <dbReference type="Proteomes" id="UP001552594"/>
    </source>
</evidence>
<keyword evidence="2" id="KW-1185">Reference proteome</keyword>
<protein>
    <submittedName>
        <fullName evidence="1">Uncharacterized protein</fullName>
    </submittedName>
</protein>
<dbReference type="RefSeq" id="WP_109280219.1">
    <property type="nucleotide sequence ID" value="NZ_JBFAUK010000012.1"/>
</dbReference>
<dbReference type="EMBL" id="JBFAUK010000012">
    <property type="protein sequence ID" value="MEV5508181.1"/>
    <property type="molecule type" value="Genomic_DNA"/>
</dbReference>
<gene>
    <name evidence="1" type="ORF">AB0L16_17125</name>
</gene>
<reference evidence="1 2" key="1">
    <citation type="submission" date="2024-06" db="EMBL/GenBank/DDBJ databases">
        <title>The Natural Products Discovery Center: Release of the First 8490 Sequenced Strains for Exploring Actinobacteria Biosynthetic Diversity.</title>
        <authorList>
            <person name="Kalkreuter E."/>
            <person name="Kautsar S.A."/>
            <person name="Yang D."/>
            <person name="Bader C.D."/>
            <person name="Teijaro C.N."/>
            <person name="Fluegel L."/>
            <person name="Davis C.M."/>
            <person name="Simpson J.R."/>
            <person name="Lauterbach L."/>
            <person name="Steele A.D."/>
            <person name="Gui C."/>
            <person name="Meng S."/>
            <person name="Li G."/>
            <person name="Viehrig K."/>
            <person name="Ye F."/>
            <person name="Su P."/>
            <person name="Kiefer A.F."/>
            <person name="Nichols A."/>
            <person name="Cepeda A.J."/>
            <person name="Yan W."/>
            <person name="Fan B."/>
            <person name="Jiang Y."/>
            <person name="Adhikari A."/>
            <person name="Zheng C.-J."/>
            <person name="Schuster L."/>
            <person name="Cowan T.M."/>
            <person name="Smanski M.J."/>
            <person name="Chevrette M.G."/>
            <person name="De Carvalho L.P.S."/>
            <person name="Shen B."/>
        </authorList>
    </citation>
    <scope>NUCLEOTIDE SEQUENCE [LARGE SCALE GENOMIC DNA]</scope>
    <source>
        <strain evidence="1 2">NPDC052347</strain>
    </source>
</reference>
<dbReference type="Proteomes" id="UP001552594">
    <property type="component" value="Unassembled WGS sequence"/>
</dbReference>